<protein>
    <submittedName>
        <fullName evidence="3">Kinetochore-associated protein DSN1 homolog</fullName>
    </submittedName>
</protein>
<feature type="region of interest" description="Disordered" evidence="1">
    <location>
        <begin position="1"/>
        <end position="115"/>
    </location>
</feature>
<sequence>MEAEQLRAENPPSQEKMEIACFPNSEGMASSGCDAQDDTRTSPSASSKKKQSRNPSPKKVDDCCPSPKRPSPQRLNPEVGKASTSLNVSLGQLPSPRVSRPSLSRRSVKLDTNRRKSLPPLHADVTELSKAIGLDLPEKDRMAQLLLSSFQYAAQKFKDSLKHSEGFNPETFERKVKEIGEDLRFCTKRLDLDGTLQKCFEESEGDSSDPALNESLMTLRENIARLSEEDQAWDRLLWSYQRNAEEISSQLQQCKLKPVPEEPISYVGSSQAHVLQTKPDYQKILDSQGDLFDSMELVLDEIHQAVNVFQAFMEDNTRHLQKLSEQLGARTFQGLENSPARKILMLPQSQLPAP</sequence>
<feature type="compositionally biased region" description="Polar residues" evidence="1">
    <location>
        <begin position="82"/>
        <end position="92"/>
    </location>
</feature>
<dbReference type="GO" id="GO:0000444">
    <property type="term" value="C:MIS12/MIND type complex"/>
    <property type="evidence" value="ECO:0007669"/>
    <property type="project" value="InterPro"/>
</dbReference>
<evidence type="ECO:0000313" key="2">
    <source>
        <dbReference type="Proteomes" id="UP001190640"/>
    </source>
</evidence>
<dbReference type="GO" id="GO:0007059">
    <property type="term" value="P:chromosome segregation"/>
    <property type="evidence" value="ECO:0007669"/>
    <property type="project" value="InterPro"/>
</dbReference>
<dbReference type="AlphaFoldDB" id="A0AA97KJT6"/>
<feature type="compositionally biased region" description="Low complexity" evidence="1">
    <location>
        <begin position="93"/>
        <end position="105"/>
    </location>
</feature>
<dbReference type="Pfam" id="PF08202">
    <property type="entry name" value="MIS13"/>
    <property type="match status" value="1"/>
</dbReference>
<dbReference type="InterPro" id="IPR013218">
    <property type="entry name" value="Dsn1/Mis13"/>
</dbReference>
<reference evidence="3" key="1">
    <citation type="submission" date="2025-08" db="UniProtKB">
        <authorList>
            <consortium name="RefSeq"/>
        </authorList>
    </citation>
    <scope>IDENTIFICATION</scope>
    <source>
        <tissue evidence="3">Blood</tissue>
    </source>
</reference>
<dbReference type="GO" id="GO:0051301">
    <property type="term" value="P:cell division"/>
    <property type="evidence" value="ECO:0007669"/>
    <property type="project" value="InterPro"/>
</dbReference>
<gene>
    <name evidence="3" type="primary">DSN1</name>
</gene>
<evidence type="ECO:0000313" key="3">
    <source>
        <dbReference type="RefSeq" id="XP_054859675.1"/>
    </source>
</evidence>
<dbReference type="RefSeq" id="XP_054859675.1">
    <property type="nucleotide sequence ID" value="XM_055003700.1"/>
</dbReference>
<dbReference type="PANTHER" id="PTHR14778">
    <property type="entry name" value="KINETOCHORE-ASSOCIATED PROTEIN DSN1 HOMOLOG"/>
    <property type="match status" value="1"/>
</dbReference>
<organism evidence="2 3">
    <name type="scientific">Eublepharis macularius</name>
    <name type="common">Leopard gecko</name>
    <name type="synonym">Cyrtodactylus macularius</name>
    <dbReference type="NCBI Taxonomy" id="481883"/>
    <lineage>
        <taxon>Eukaryota</taxon>
        <taxon>Metazoa</taxon>
        <taxon>Chordata</taxon>
        <taxon>Craniata</taxon>
        <taxon>Vertebrata</taxon>
        <taxon>Euteleostomi</taxon>
        <taxon>Lepidosauria</taxon>
        <taxon>Squamata</taxon>
        <taxon>Bifurcata</taxon>
        <taxon>Gekkota</taxon>
        <taxon>Eublepharidae</taxon>
        <taxon>Eublepharinae</taxon>
        <taxon>Eublepharis</taxon>
    </lineage>
</organism>
<keyword evidence="2" id="KW-1185">Reference proteome</keyword>
<name>A0AA97KJT6_EUBMA</name>
<dbReference type="CTD" id="79980"/>
<accession>A0AA97KJT6</accession>
<dbReference type="PANTHER" id="PTHR14778:SF2">
    <property type="entry name" value="KINETOCHORE-ASSOCIATED PROTEIN DSN1 HOMOLOG"/>
    <property type="match status" value="1"/>
</dbReference>
<evidence type="ECO:0000256" key="1">
    <source>
        <dbReference type="SAM" id="MobiDB-lite"/>
    </source>
</evidence>
<dbReference type="GeneID" id="129346350"/>
<dbReference type="Proteomes" id="UP001190640">
    <property type="component" value="Chromosome 19"/>
</dbReference>
<dbReference type="KEGG" id="emc:129346350"/>
<proteinExistence type="predicted"/>